<evidence type="ECO:0000313" key="2">
    <source>
        <dbReference type="Proteomes" id="UP000039021"/>
    </source>
</evidence>
<dbReference type="EMBL" id="CSBK01000509">
    <property type="protein sequence ID" value="COX48369.1"/>
    <property type="molecule type" value="Genomic_DNA"/>
</dbReference>
<protein>
    <submittedName>
        <fullName evidence="1">Uncharacterized protein</fullName>
    </submittedName>
</protein>
<evidence type="ECO:0000313" key="1">
    <source>
        <dbReference type="EMBL" id="COX48369.1"/>
    </source>
</evidence>
<dbReference type="Proteomes" id="UP000039021">
    <property type="component" value="Unassembled WGS sequence"/>
</dbReference>
<organism evidence="1 2">
    <name type="scientific">Mycobacterium tuberculosis</name>
    <dbReference type="NCBI Taxonomy" id="1773"/>
    <lineage>
        <taxon>Bacteria</taxon>
        <taxon>Bacillati</taxon>
        <taxon>Actinomycetota</taxon>
        <taxon>Actinomycetes</taxon>
        <taxon>Mycobacteriales</taxon>
        <taxon>Mycobacteriaceae</taxon>
        <taxon>Mycobacterium</taxon>
        <taxon>Mycobacterium tuberculosis complex</taxon>
    </lineage>
</organism>
<name>A0A916L9V0_MYCTX</name>
<proteinExistence type="predicted"/>
<gene>
    <name evidence="1" type="ORF">ERS007739_01358</name>
</gene>
<dbReference type="AlphaFoldDB" id="A0A916L9V0"/>
<accession>A0A916L9V0</accession>
<reference evidence="2" key="1">
    <citation type="submission" date="2015-03" db="EMBL/GenBank/DDBJ databases">
        <authorList>
            <consortium name="Pathogen Informatics"/>
        </authorList>
    </citation>
    <scope>NUCLEOTIDE SEQUENCE [LARGE SCALE GENOMIC DNA]</scope>
    <source>
        <strain evidence="2">N09902308</strain>
    </source>
</reference>
<sequence length="78" mass="8460">MLQNLIGTVGSPYVFDTKLDSGLRGEIAGQVSTQSHGVAVGVAVQVDGRFPHRSHHVVNQRPGRRVRVLVGVQPYRNS</sequence>
<comment type="caution">
    <text evidence="1">The sequence shown here is derived from an EMBL/GenBank/DDBJ whole genome shotgun (WGS) entry which is preliminary data.</text>
</comment>